<evidence type="ECO:0000313" key="2">
    <source>
        <dbReference type="EMBL" id="KAK8049669.1"/>
    </source>
</evidence>
<dbReference type="GeneID" id="92095871"/>
<dbReference type="RefSeq" id="XP_066711918.1">
    <property type="nucleotide sequence ID" value="XM_066862808.1"/>
</dbReference>
<gene>
    <name evidence="2" type="ORF">PG994_011399</name>
</gene>
<organism evidence="2 3">
    <name type="scientific">Apiospora phragmitis</name>
    <dbReference type="NCBI Taxonomy" id="2905665"/>
    <lineage>
        <taxon>Eukaryota</taxon>
        <taxon>Fungi</taxon>
        <taxon>Dikarya</taxon>
        <taxon>Ascomycota</taxon>
        <taxon>Pezizomycotina</taxon>
        <taxon>Sordariomycetes</taxon>
        <taxon>Xylariomycetidae</taxon>
        <taxon>Amphisphaeriales</taxon>
        <taxon>Apiosporaceae</taxon>
        <taxon>Apiospora</taxon>
    </lineage>
</organism>
<dbReference type="Proteomes" id="UP001480595">
    <property type="component" value="Unassembled WGS sequence"/>
</dbReference>
<evidence type="ECO:0000256" key="1">
    <source>
        <dbReference type="SAM" id="MobiDB-lite"/>
    </source>
</evidence>
<proteinExistence type="predicted"/>
<sequence length="121" mass="14860">MIHRERMLRFKSHLESVSDRYDDLQRNRHPMEDADDMQMLTDLMQEHDKLEADLEAFREKTRTLDYIVQRVLNEVGLEGNERQQQDEDEDEDSDEHRKEDEEKLKQGRFWLRRTWEPSKGR</sequence>
<feature type="region of interest" description="Disordered" evidence="1">
    <location>
        <begin position="75"/>
        <end position="102"/>
    </location>
</feature>
<protein>
    <submittedName>
        <fullName evidence="2">Uncharacterized protein</fullName>
    </submittedName>
</protein>
<dbReference type="EMBL" id="JAQQWL010000011">
    <property type="protein sequence ID" value="KAK8049669.1"/>
    <property type="molecule type" value="Genomic_DNA"/>
</dbReference>
<reference evidence="2 3" key="1">
    <citation type="submission" date="2023-01" db="EMBL/GenBank/DDBJ databases">
        <title>Analysis of 21 Apiospora genomes using comparative genomics revels a genus with tremendous synthesis potential of carbohydrate active enzymes and secondary metabolites.</title>
        <authorList>
            <person name="Sorensen T."/>
        </authorList>
    </citation>
    <scope>NUCLEOTIDE SEQUENCE [LARGE SCALE GENOMIC DNA]</scope>
    <source>
        <strain evidence="2 3">CBS 135458</strain>
    </source>
</reference>
<keyword evidence="3" id="KW-1185">Reference proteome</keyword>
<comment type="caution">
    <text evidence="2">The sequence shown here is derived from an EMBL/GenBank/DDBJ whole genome shotgun (WGS) entry which is preliminary data.</text>
</comment>
<accession>A0ABR1TVC5</accession>
<name>A0ABR1TVC5_9PEZI</name>
<evidence type="ECO:0000313" key="3">
    <source>
        <dbReference type="Proteomes" id="UP001480595"/>
    </source>
</evidence>